<name>A0ABP9KRP6_9NOCA</name>
<protein>
    <submittedName>
        <fullName evidence="1">Uncharacterized protein</fullName>
    </submittedName>
</protein>
<accession>A0ABP9KRP6</accession>
<evidence type="ECO:0000313" key="2">
    <source>
        <dbReference type="Proteomes" id="UP001500603"/>
    </source>
</evidence>
<evidence type="ECO:0000313" key="1">
    <source>
        <dbReference type="EMBL" id="GAA5064451.1"/>
    </source>
</evidence>
<proteinExistence type="predicted"/>
<gene>
    <name evidence="1" type="ORF">GCM10023318_50440</name>
</gene>
<reference evidence="2" key="1">
    <citation type="journal article" date="2019" name="Int. J. Syst. Evol. Microbiol.">
        <title>The Global Catalogue of Microorganisms (GCM) 10K type strain sequencing project: providing services to taxonomists for standard genome sequencing and annotation.</title>
        <authorList>
            <consortium name="The Broad Institute Genomics Platform"/>
            <consortium name="The Broad Institute Genome Sequencing Center for Infectious Disease"/>
            <person name="Wu L."/>
            <person name="Ma J."/>
        </authorList>
    </citation>
    <scope>NUCLEOTIDE SEQUENCE [LARGE SCALE GENOMIC DNA]</scope>
    <source>
        <strain evidence="2">JCM 18298</strain>
    </source>
</reference>
<keyword evidence="2" id="KW-1185">Reference proteome</keyword>
<comment type="caution">
    <text evidence="1">The sequence shown here is derived from an EMBL/GenBank/DDBJ whole genome shotgun (WGS) entry which is preliminary data.</text>
</comment>
<dbReference type="EMBL" id="BAABJM010000006">
    <property type="protein sequence ID" value="GAA5064451.1"/>
    <property type="molecule type" value="Genomic_DNA"/>
</dbReference>
<dbReference type="Proteomes" id="UP001500603">
    <property type="component" value="Unassembled WGS sequence"/>
</dbReference>
<organism evidence="1 2">
    <name type="scientific">Nocardia callitridis</name>
    <dbReference type="NCBI Taxonomy" id="648753"/>
    <lineage>
        <taxon>Bacteria</taxon>
        <taxon>Bacillati</taxon>
        <taxon>Actinomycetota</taxon>
        <taxon>Actinomycetes</taxon>
        <taxon>Mycobacteriales</taxon>
        <taxon>Nocardiaceae</taxon>
        <taxon>Nocardia</taxon>
    </lineage>
</organism>
<sequence>MLTGADGYVGRLSAEIAVDQETVVAAMPEQSGMVTGKLIEPDEIARAVLLLARRRCPARSARTGSSTAQRSRPRERVCVRCQLRRVPLRQFGELVQLAQRIGFRVRG</sequence>